<dbReference type="Proteomes" id="UP000295351">
    <property type="component" value="Unassembled WGS sequence"/>
</dbReference>
<keyword evidence="13 14" id="KW-0998">Cell outer membrane</keyword>
<keyword evidence="19" id="KW-1185">Reference proteome</keyword>
<evidence type="ECO:0000256" key="15">
    <source>
        <dbReference type="RuleBase" id="RU003357"/>
    </source>
</evidence>
<name>A0A4R2CQC7_SHIGR</name>
<evidence type="ECO:0000256" key="3">
    <source>
        <dbReference type="ARBA" id="ARBA00022448"/>
    </source>
</evidence>
<evidence type="ECO:0000256" key="16">
    <source>
        <dbReference type="SAM" id="SignalP"/>
    </source>
</evidence>
<comment type="similarity">
    <text evidence="2 14 15">Belongs to the TonB-dependent receptor family.</text>
</comment>
<evidence type="ECO:0000256" key="7">
    <source>
        <dbReference type="ARBA" id="ARBA00022729"/>
    </source>
</evidence>
<keyword evidence="5" id="KW-0410">Iron transport</keyword>
<dbReference type="AlphaFoldDB" id="A0A4R2CQC7"/>
<evidence type="ECO:0000259" key="17">
    <source>
        <dbReference type="SMART" id="SM00965"/>
    </source>
</evidence>
<evidence type="ECO:0000256" key="11">
    <source>
        <dbReference type="ARBA" id="ARBA00023136"/>
    </source>
</evidence>
<evidence type="ECO:0000256" key="2">
    <source>
        <dbReference type="ARBA" id="ARBA00009810"/>
    </source>
</evidence>
<feature type="signal peptide" evidence="16">
    <location>
        <begin position="1"/>
        <end position="29"/>
    </location>
</feature>
<dbReference type="GO" id="GO:0015891">
    <property type="term" value="P:siderophore transport"/>
    <property type="evidence" value="ECO:0007669"/>
    <property type="project" value="InterPro"/>
</dbReference>
<gene>
    <name evidence="18" type="ORF">EV665_110116</name>
</gene>
<dbReference type="SMART" id="SM00965">
    <property type="entry name" value="STN"/>
    <property type="match status" value="1"/>
</dbReference>
<dbReference type="FunFam" id="2.40.170.20:FF:000005">
    <property type="entry name" value="TonB-dependent siderophore receptor"/>
    <property type="match status" value="1"/>
</dbReference>
<keyword evidence="4 14" id="KW-1134">Transmembrane beta strand</keyword>
<keyword evidence="12 18" id="KW-0675">Receptor</keyword>
<dbReference type="Gene3D" id="2.170.130.10">
    <property type="entry name" value="TonB-dependent receptor, plug domain"/>
    <property type="match status" value="1"/>
</dbReference>
<dbReference type="CDD" id="cd01347">
    <property type="entry name" value="ligand_gated_channel"/>
    <property type="match status" value="1"/>
</dbReference>
<dbReference type="Pfam" id="PF07660">
    <property type="entry name" value="STN"/>
    <property type="match status" value="1"/>
</dbReference>
<evidence type="ECO:0000256" key="5">
    <source>
        <dbReference type="ARBA" id="ARBA00022496"/>
    </source>
</evidence>
<dbReference type="GO" id="GO:0015344">
    <property type="term" value="F:siderophore uptake transmembrane transporter activity"/>
    <property type="evidence" value="ECO:0007669"/>
    <property type="project" value="TreeGrafter"/>
</dbReference>
<dbReference type="InterPro" id="IPR037066">
    <property type="entry name" value="Plug_dom_sf"/>
</dbReference>
<dbReference type="InterPro" id="IPR011662">
    <property type="entry name" value="Secretin/TonB_short_N"/>
</dbReference>
<keyword evidence="8" id="KW-0408">Iron</keyword>
<keyword evidence="11 14" id="KW-0472">Membrane</keyword>
<keyword evidence="9" id="KW-0406">Ion transport</keyword>
<dbReference type="Gene3D" id="3.55.50.30">
    <property type="match status" value="1"/>
</dbReference>
<dbReference type="InterPro" id="IPR039426">
    <property type="entry name" value="TonB-dep_rcpt-like"/>
</dbReference>
<dbReference type="EMBL" id="SLVX01000010">
    <property type="protein sequence ID" value="TCN43518.1"/>
    <property type="molecule type" value="Genomic_DNA"/>
</dbReference>
<accession>A0A4R2CQC7</accession>
<dbReference type="InterPro" id="IPR012910">
    <property type="entry name" value="Plug_dom"/>
</dbReference>
<evidence type="ECO:0000256" key="4">
    <source>
        <dbReference type="ARBA" id="ARBA00022452"/>
    </source>
</evidence>
<keyword evidence="10 15" id="KW-0798">TonB box</keyword>
<evidence type="ECO:0000256" key="1">
    <source>
        <dbReference type="ARBA" id="ARBA00004571"/>
    </source>
</evidence>
<evidence type="ECO:0000256" key="12">
    <source>
        <dbReference type="ARBA" id="ARBA00023170"/>
    </source>
</evidence>
<keyword evidence="7 16" id="KW-0732">Signal</keyword>
<dbReference type="PANTHER" id="PTHR32552">
    <property type="entry name" value="FERRICHROME IRON RECEPTOR-RELATED"/>
    <property type="match status" value="1"/>
</dbReference>
<evidence type="ECO:0000256" key="8">
    <source>
        <dbReference type="ARBA" id="ARBA00023004"/>
    </source>
</evidence>
<keyword evidence="6 14" id="KW-0812">Transmembrane</keyword>
<organism evidence="18 19">
    <name type="scientific">Shinella granuli</name>
    <dbReference type="NCBI Taxonomy" id="323621"/>
    <lineage>
        <taxon>Bacteria</taxon>
        <taxon>Pseudomonadati</taxon>
        <taxon>Pseudomonadota</taxon>
        <taxon>Alphaproteobacteria</taxon>
        <taxon>Hyphomicrobiales</taxon>
        <taxon>Rhizobiaceae</taxon>
        <taxon>Shinella</taxon>
    </lineage>
</organism>
<dbReference type="NCBIfam" id="TIGR01783">
    <property type="entry name" value="TonB-siderophor"/>
    <property type="match status" value="1"/>
</dbReference>
<dbReference type="Pfam" id="PF00593">
    <property type="entry name" value="TonB_dep_Rec_b-barrel"/>
    <property type="match status" value="1"/>
</dbReference>
<evidence type="ECO:0000313" key="18">
    <source>
        <dbReference type="EMBL" id="TCN43518.1"/>
    </source>
</evidence>
<evidence type="ECO:0000256" key="14">
    <source>
        <dbReference type="PROSITE-ProRule" id="PRU01360"/>
    </source>
</evidence>
<proteinExistence type="inferred from homology"/>
<comment type="caution">
    <text evidence="18">The sequence shown here is derived from an EMBL/GenBank/DDBJ whole genome shotgun (WGS) entry which is preliminary data.</text>
</comment>
<evidence type="ECO:0000256" key="13">
    <source>
        <dbReference type="ARBA" id="ARBA00023237"/>
    </source>
</evidence>
<comment type="subcellular location">
    <subcellularLocation>
        <location evidence="1 14">Cell outer membrane</location>
        <topology evidence="1 14">Multi-pass membrane protein</topology>
    </subcellularLocation>
</comment>
<evidence type="ECO:0000313" key="19">
    <source>
        <dbReference type="Proteomes" id="UP000295351"/>
    </source>
</evidence>
<feature type="chain" id="PRO_5020227597" evidence="16">
    <location>
        <begin position="30"/>
        <end position="812"/>
    </location>
</feature>
<protein>
    <submittedName>
        <fullName evidence="18">Iron complex outermembrane receptor protein</fullName>
    </submittedName>
</protein>
<feature type="domain" description="Secretin/TonB short N-terminal" evidence="17">
    <location>
        <begin position="56"/>
        <end position="107"/>
    </location>
</feature>
<evidence type="ECO:0000256" key="9">
    <source>
        <dbReference type="ARBA" id="ARBA00023065"/>
    </source>
</evidence>
<evidence type="ECO:0000256" key="6">
    <source>
        <dbReference type="ARBA" id="ARBA00022692"/>
    </source>
</evidence>
<dbReference type="PROSITE" id="PS52016">
    <property type="entry name" value="TONB_DEPENDENT_REC_3"/>
    <property type="match status" value="1"/>
</dbReference>
<keyword evidence="3 14" id="KW-0813">Transport</keyword>
<reference evidence="18 19" key="1">
    <citation type="submission" date="2019-03" db="EMBL/GenBank/DDBJ databases">
        <title>Genomic Encyclopedia of Type Strains, Phase IV (KMG-IV): sequencing the most valuable type-strain genomes for metagenomic binning, comparative biology and taxonomic classification.</title>
        <authorList>
            <person name="Goeker M."/>
        </authorList>
    </citation>
    <scope>NUCLEOTIDE SEQUENCE [LARGE SCALE GENOMIC DNA]</scope>
    <source>
        <strain evidence="18 19">DSM 18401</strain>
    </source>
</reference>
<dbReference type="InterPro" id="IPR010105">
    <property type="entry name" value="TonB_sidphr_rcpt"/>
</dbReference>
<evidence type="ECO:0000256" key="10">
    <source>
        <dbReference type="ARBA" id="ARBA00023077"/>
    </source>
</evidence>
<dbReference type="Pfam" id="PF07715">
    <property type="entry name" value="Plug"/>
    <property type="match status" value="1"/>
</dbReference>
<dbReference type="PANTHER" id="PTHR32552:SF68">
    <property type="entry name" value="FERRICHROME OUTER MEMBRANE TRANSPORTER_PHAGE RECEPTOR"/>
    <property type="match status" value="1"/>
</dbReference>
<dbReference type="GO" id="GO:0038023">
    <property type="term" value="F:signaling receptor activity"/>
    <property type="evidence" value="ECO:0007669"/>
    <property type="project" value="InterPro"/>
</dbReference>
<dbReference type="GO" id="GO:0009279">
    <property type="term" value="C:cell outer membrane"/>
    <property type="evidence" value="ECO:0007669"/>
    <property type="project" value="UniProtKB-SubCell"/>
</dbReference>
<dbReference type="InterPro" id="IPR036942">
    <property type="entry name" value="Beta-barrel_TonB_sf"/>
</dbReference>
<dbReference type="SUPFAM" id="SSF56935">
    <property type="entry name" value="Porins"/>
    <property type="match status" value="1"/>
</dbReference>
<dbReference type="InterPro" id="IPR000531">
    <property type="entry name" value="Beta-barrel_TonB"/>
</dbReference>
<dbReference type="Gene3D" id="2.40.170.20">
    <property type="entry name" value="TonB-dependent receptor, beta-barrel domain"/>
    <property type="match status" value="1"/>
</dbReference>
<sequence>MAIAMPLMLAASTAGMALLAPLQPAAAQAASQSYSFSIAAQPLPAALVRFSATTGIDIVFNGTVPAGIRSPGVSGTLPADEALAKLLGGSGLTWRFRTDRTVMLIDPSETGSVGGTEGSTALSPIVVTGEGGGTNGIVAKGSRIATKSDTPILEVPQTVNVVTRKEMDARGAGDFNAAVAYTPGLRVIDYPGGQGMPDLYLRGFRAIGQYANYRDGIRNGFNSYDNDIEMFGLERLDVLKGPSSVLFGQSTPGGLVNATSKRPTEAPYREVQVEYGSYGRRQVTADFGGPVSEDDAFLYRLTALLRDSGTQIDHSPDDALYIAPAFTWKPDEGTSLTLLANYHKVHKGGGEQSLPMDNTIFDKGVRIPSSLYLGIPGVTEWNTQNTSVGYEFKHEFDNGWTFNQNVRYSHAKVDYTAGWIWDWPTTLFDGHYARIGAQQRPKTTNSFLVDNNIGGTVELGASEHNLLFGLDYGRYDSHERRANSTNFITIDIFDPVYDPSGLTFGVPWSDENLIQTQVGLYAQDQVRIDNWVLSFAGRYDWVKTDVDDLASAISTSERNHAFTGRAGIGYLFDNGLAPYLSYSTSFQPEAGTDFSGRAFEPTTGEQWEAGIKYQPLGWNGLITASLFQITQQNVTTNDPLHPGFLVQEGEVRSRGFEIEAKADLTDALALTAAYSYTDTRITKDNADATGISKAGTRMAAVPYHQASLWLDYAFQQEALSGLTVGGGVRFVGSSMAVMDGGTGAQVKVAGYTLLDAAVSYDFGARNPDFDGLKFTVSGSNLTDEKYFTPGFYSDTVLFGNRRAVKANLSYTW</sequence>
<dbReference type="RefSeq" id="WP_133035052.1">
    <property type="nucleotide sequence ID" value="NZ_BAABEI010000007.1"/>
</dbReference>